<name>A0A401TKC9_CHIPU</name>
<comment type="caution">
    <text evidence="1">The sequence shown here is derived from an EMBL/GenBank/DDBJ whole genome shotgun (WGS) entry which is preliminary data.</text>
</comment>
<organism evidence="1 2">
    <name type="scientific">Chiloscyllium punctatum</name>
    <name type="common">Brownbanded bambooshark</name>
    <name type="synonym">Hemiscyllium punctatum</name>
    <dbReference type="NCBI Taxonomy" id="137246"/>
    <lineage>
        <taxon>Eukaryota</taxon>
        <taxon>Metazoa</taxon>
        <taxon>Chordata</taxon>
        <taxon>Craniata</taxon>
        <taxon>Vertebrata</taxon>
        <taxon>Chondrichthyes</taxon>
        <taxon>Elasmobranchii</taxon>
        <taxon>Galeomorphii</taxon>
        <taxon>Galeoidea</taxon>
        <taxon>Orectolobiformes</taxon>
        <taxon>Hemiscylliidae</taxon>
        <taxon>Chiloscyllium</taxon>
    </lineage>
</organism>
<gene>
    <name evidence="1" type="ORF">chiPu_0027026</name>
</gene>
<protein>
    <submittedName>
        <fullName evidence="1">Uncharacterized protein</fullName>
    </submittedName>
</protein>
<evidence type="ECO:0000313" key="1">
    <source>
        <dbReference type="EMBL" id="GCC43076.1"/>
    </source>
</evidence>
<feature type="non-terminal residue" evidence="1">
    <location>
        <position position="73"/>
    </location>
</feature>
<proteinExistence type="predicted"/>
<sequence length="73" mass="8386">MVRARLKNAADNPMIDGDGIDRVRQNAWQALRDCYPTKIDTQALRGDPLGESENPTAYLEKQLKKWKLKTEQD</sequence>
<reference evidence="1 2" key="1">
    <citation type="journal article" date="2018" name="Nat. Ecol. Evol.">
        <title>Shark genomes provide insights into elasmobranch evolution and the origin of vertebrates.</title>
        <authorList>
            <person name="Hara Y"/>
            <person name="Yamaguchi K"/>
            <person name="Onimaru K"/>
            <person name="Kadota M"/>
            <person name="Koyanagi M"/>
            <person name="Keeley SD"/>
            <person name="Tatsumi K"/>
            <person name="Tanaka K"/>
            <person name="Motone F"/>
            <person name="Kageyama Y"/>
            <person name="Nozu R"/>
            <person name="Adachi N"/>
            <person name="Nishimura O"/>
            <person name="Nakagawa R"/>
            <person name="Tanegashima C"/>
            <person name="Kiyatake I"/>
            <person name="Matsumoto R"/>
            <person name="Murakumo K"/>
            <person name="Nishida K"/>
            <person name="Terakita A"/>
            <person name="Kuratani S"/>
            <person name="Sato K"/>
            <person name="Hyodo S Kuraku.S."/>
        </authorList>
    </citation>
    <scope>NUCLEOTIDE SEQUENCE [LARGE SCALE GENOMIC DNA]</scope>
</reference>
<keyword evidence="2" id="KW-1185">Reference proteome</keyword>
<dbReference type="EMBL" id="BEZZ01093039">
    <property type="protein sequence ID" value="GCC43076.1"/>
    <property type="molecule type" value="Genomic_DNA"/>
</dbReference>
<accession>A0A401TKC9</accession>
<evidence type="ECO:0000313" key="2">
    <source>
        <dbReference type="Proteomes" id="UP000287033"/>
    </source>
</evidence>
<dbReference type="AlphaFoldDB" id="A0A401TKC9"/>
<dbReference type="Proteomes" id="UP000287033">
    <property type="component" value="Unassembled WGS sequence"/>
</dbReference>
<dbReference type="OrthoDB" id="8961678at2759"/>